<sequence>MDAINKERLKSGKLAMRYLADAKVRDELRKSDFPLESPTVVSEWETPVQEVLAMIKRARAACKIPQAQVLVVIRRDESIHALIASDSSVELMGDFISSDDVHGQSLIGHVYQALLPRKKWRIDSGMESEGVRGESAVLSFGNINFELV</sequence>
<keyword evidence="2" id="KW-1185">Reference proteome</keyword>
<evidence type="ECO:0000313" key="1">
    <source>
        <dbReference type="EMBL" id="BAU94704.1"/>
    </source>
</evidence>
<dbReference type="RefSeq" id="WP_096453967.1">
    <property type="nucleotide sequence ID" value="NZ_AP017369.1"/>
</dbReference>
<gene>
    <name evidence="1" type="ORF">N24_0442</name>
</gene>
<dbReference type="EMBL" id="AP017369">
    <property type="protein sequence ID" value="BAU94704.1"/>
    <property type="molecule type" value="Genomic_DNA"/>
</dbReference>
<name>A0A160PMZ8_9CORY</name>
<protein>
    <submittedName>
        <fullName evidence="1">Uncharacterized protein</fullName>
    </submittedName>
</protein>
<reference evidence="1 2" key="1">
    <citation type="submission" date="2016-02" db="EMBL/GenBank/DDBJ databases">
        <title>Corynebacterium glutamicum N24 whole genome sequencing project.</title>
        <authorList>
            <person name="Matsutani M."/>
            <person name="Nangtapong N."/>
            <person name="Yakushi T."/>
            <person name="Matsushita K."/>
        </authorList>
    </citation>
    <scope>NUCLEOTIDE SEQUENCE [LARGE SCALE GENOMIC DNA]</scope>
    <source>
        <strain evidence="1 2">N24</strain>
    </source>
</reference>
<organism evidence="1 2">
    <name type="scientific">Corynebacterium suranareeae</name>
    <dbReference type="NCBI Taxonomy" id="2506452"/>
    <lineage>
        <taxon>Bacteria</taxon>
        <taxon>Bacillati</taxon>
        <taxon>Actinomycetota</taxon>
        <taxon>Actinomycetes</taxon>
        <taxon>Mycobacteriales</taxon>
        <taxon>Corynebacteriaceae</taxon>
        <taxon>Corynebacterium</taxon>
    </lineage>
</organism>
<dbReference type="KEGG" id="csur:N24_0442"/>
<accession>A0A160PMZ8</accession>
<evidence type="ECO:0000313" key="2">
    <source>
        <dbReference type="Proteomes" id="UP000218244"/>
    </source>
</evidence>
<dbReference type="Proteomes" id="UP000218244">
    <property type="component" value="Chromosome"/>
</dbReference>
<proteinExistence type="predicted"/>
<dbReference type="AlphaFoldDB" id="A0A160PMZ8"/>